<comment type="caution">
    <text evidence="1">The sequence shown here is derived from an EMBL/GenBank/DDBJ whole genome shotgun (WGS) entry which is preliminary data.</text>
</comment>
<name>A0ABS9EB01_9FLAO</name>
<evidence type="ECO:0000313" key="1">
    <source>
        <dbReference type="EMBL" id="MCF4100061.1"/>
    </source>
</evidence>
<gene>
    <name evidence="1" type="ORF">L1I30_00135</name>
</gene>
<dbReference type="Proteomes" id="UP001179363">
    <property type="component" value="Unassembled WGS sequence"/>
</dbReference>
<dbReference type="EMBL" id="JAKGTH010000006">
    <property type="protein sequence ID" value="MCF4100061.1"/>
    <property type="molecule type" value="Genomic_DNA"/>
</dbReference>
<keyword evidence="2" id="KW-1185">Reference proteome</keyword>
<reference evidence="1" key="1">
    <citation type="submission" date="2022-01" db="EMBL/GenBank/DDBJ databases">
        <title>Gillisia lutea sp. nov., isolated from marine plastic residues from the Malvarosa beach (Valencia, Spain).</title>
        <authorList>
            <person name="Vidal-Verdu A."/>
            <person name="Molina-Menor E."/>
            <person name="Satari L."/>
            <person name="Pascual J."/>
            <person name="Pereto J."/>
            <person name="Porcar M."/>
        </authorList>
    </citation>
    <scope>NUCLEOTIDE SEQUENCE</scope>
    <source>
        <strain evidence="1">M10.2A</strain>
    </source>
</reference>
<protein>
    <submittedName>
        <fullName evidence="1">Uncharacterized protein</fullName>
    </submittedName>
</protein>
<accession>A0ABS9EB01</accession>
<proteinExistence type="predicted"/>
<organism evidence="1 2">
    <name type="scientific">Gillisia lutea</name>
    <dbReference type="NCBI Taxonomy" id="2909668"/>
    <lineage>
        <taxon>Bacteria</taxon>
        <taxon>Pseudomonadati</taxon>
        <taxon>Bacteroidota</taxon>
        <taxon>Flavobacteriia</taxon>
        <taxon>Flavobacteriales</taxon>
        <taxon>Flavobacteriaceae</taxon>
        <taxon>Gillisia</taxon>
    </lineage>
</organism>
<dbReference type="RefSeq" id="WP_236132230.1">
    <property type="nucleotide sequence ID" value="NZ_JAKGTH010000006.1"/>
</dbReference>
<sequence length="99" mass="11788">MDYSKITDNPRVIKLLKKRIEIENRIKAIDETALIKHELELLSLPDVRQSFLLCKQTMPSWNVTKDKKYLLVKEYEGHYEIYNDLGKNDIFTKSVFKKL</sequence>
<evidence type="ECO:0000313" key="2">
    <source>
        <dbReference type="Proteomes" id="UP001179363"/>
    </source>
</evidence>